<dbReference type="PANTHER" id="PTHR22840:SF12">
    <property type="entry name" value="WD REPEAT-CONTAINING PROTEIN 36"/>
    <property type="match status" value="1"/>
</dbReference>
<feature type="domain" description="Alpha/beta hydrolase fold-3" evidence="3">
    <location>
        <begin position="97"/>
        <end position="254"/>
    </location>
</feature>
<dbReference type="SUPFAM" id="SSF53474">
    <property type="entry name" value="alpha/beta-Hydrolases"/>
    <property type="match status" value="1"/>
</dbReference>
<dbReference type="SUPFAM" id="SSF50998">
    <property type="entry name" value="Quinoprotein alcohol dehydrogenase-like"/>
    <property type="match status" value="1"/>
</dbReference>
<feature type="domain" description="WDR36/Utp21 C-terminal" evidence="2">
    <location>
        <begin position="1066"/>
        <end position="1269"/>
    </location>
</feature>
<dbReference type="InterPro" id="IPR001680">
    <property type="entry name" value="WD40_rpt"/>
</dbReference>
<dbReference type="Pfam" id="PF04192">
    <property type="entry name" value="Utp21"/>
    <property type="match status" value="1"/>
</dbReference>
<proteinExistence type="predicted"/>
<dbReference type="Pfam" id="PF25168">
    <property type="entry name" value="Beta-prop_WDR36-Utp21_2nd"/>
    <property type="match status" value="1"/>
</dbReference>
<dbReference type="Pfam" id="PF25171">
    <property type="entry name" value="Beta-prop_WDR36-Utp21_1st"/>
    <property type="match status" value="1"/>
</dbReference>
<dbReference type="PROSITE" id="PS50082">
    <property type="entry name" value="WD_REPEATS_2"/>
    <property type="match status" value="1"/>
</dbReference>
<evidence type="ECO:0000259" key="4">
    <source>
        <dbReference type="Pfam" id="PF25171"/>
    </source>
</evidence>
<dbReference type="InterPro" id="IPR059157">
    <property type="entry name" value="WDR36-Utp21_N"/>
</dbReference>
<dbReference type="GO" id="GO:0032040">
    <property type="term" value="C:small-subunit processome"/>
    <property type="evidence" value="ECO:0007669"/>
    <property type="project" value="InterPro"/>
</dbReference>
<name>A0AAF5D0C6_STRER</name>
<reference evidence="6" key="1">
    <citation type="submission" date="2024-02" db="UniProtKB">
        <authorList>
            <consortium name="WormBaseParasite"/>
        </authorList>
    </citation>
    <scope>IDENTIFICATION</scope>
</reference>
<dbReference type="InterPro" id="IPR011047">
    <property type="entry name" value="Quinoprotein_ADH-like_sf"/>
</dbReference>
<dbReference type="WBParaSite" id="TCONS_00004535.p1">
    <property type="protein sequence ID" value="TCONS_00004535.p1"/>
    <property type="gene ID" value="XLOC_002137"/>
</dbReference>
<dbReference type="GO" id="GO:0034388">
    <property type="term" value="C:Pwp2p-containing subcomplex of 90S preribosome"/>
    <property type="evidence" value="ECO:0007669"/>
    <property type="project" value="TreeGrafter"/>
</dbReference>
<dbReference type="InterPro" id="IPR007319">
    <property type="entry name" value="WDR36/Utp21_C"/>
</dbReference>
<dbReference type="InterPro" id="IPR013094">
    <property type="entry name" value="AB_hydrolase_3"/>
</dbReference>
<dbReference type="PANTHER" id="PTHR22840">
    <property type="entry name" value="WD REPEAT-CONTAINING PROTEIN 36"/>
    <property type="match status" value="1"/>
</dbReference>
<dbReference type="GO" id="GO:0006364">
    <property type="term" value="P:rRNA processing"/>
    <property type="evidence" value="ECO:0007669"/>
    <property type="project" value="InterPro"/>
</dbReference>
<evidence type="ECO:0000256" key="1">
    <source>
        <dbReference type="PROSITE-ProRule" id="PRU00221"/>
    </source>
</evidence>
<dbReference type="InterPro" id="IPR029058">
    <property type="entry name" value="AB_hydrolase_fold"/>
</dbReference>
<dbReference type="SUPFAM" id="SSF50978">
    <property type="entry name" value="WD40 repeat-like"/>
    <property type="match status" value="1"/>
</dbReference>
<feature type="repeat" description="WD" evidence="1">
    <location>
        <begin position="931"/>
        <end position="957"/>
    </location>
</feature>
<evidence type="ECO:0000313" key="6">
    <source>
        <dbReference type="WBParaSite" id="TCONS_00004535.p1"/>
    </source>
</evidence>
<sequence length="1278" mass="144215">AMVFLPQLPKDICNRNVVSALEFAIRLGNMYLGNIVEVIGGAKKRNEWIRLLASSFIIFQTTQIFKKHLKITERKFGGVGCRVYTPTEEFKKSNALIIYVHGGAWCILKAHHFDYIMSAFVKNCGCTIVSIDYTLAPDKVFPYSFNECWGAIEDICENYYNELNIDKKKIAIFGDSAGGNLAAALALKSSRTGKNYFKCQILVYPVTSCLDFQNSSYKEYYKEYNGTGLLNPECMSRWMLLYLGIPATRSNVRKVMQNQHISEQLKKDFLLKCECLNDSDKQLSERFEIFARNPDFCPILSDDLHLLPKTLIITAGFDICRDEGIEYFKKLQKAGVHTEWKHFPTSFHGILNLAGSKTQKNIDHIFSPARIVGQVCTGVPFAIEYEPNCSRIGVVYIAVENTINVYSLRPIKFRHSTTPCKNIITHVAVHKKKLYVVSGDELLVYEQKKLCVNSIKLKEKVVSIVPVGSVISIVYINGDITTYSLVDFEILSNISSPDDFIPTVAIHPQTYENKILIGSDCGKIRLVNTKKAKLIHEFQRIKMSNTKITCMAQSPAIDIIAFGFTCGLITLRNIKLDEILMTFQQDGQITGITFRNDGVESMITTSDEGSIAVWDLNEQSLVGITTSAHDGMIVKVEALNGQPFLLTSGKDNRVVKWSFDENQCLPEPHTIVEGHGKPMNFVKYLDDRIMISSSLDGTLRRNSAKGPVFFKRMGRVESQKKKYIGKDVYQKTLLNPIVEIAGNMAREPVWDNIICRHEDSPFVSCWSTRKDTQGKNLLFQDVFFNNPSYAGILATSICISNCGNFAFVGYSTGHVNCYNIQSGKFKCSFVDKSLGEKNIAIEGLVIGVAVDVSSKKVIVASQNGGINFYERHSKSGLICKMNSTSSIEKISLHTGNNLLAVASTDGHISLIDTINYSVGRKFVDAHKNCKITAIEQSPDGKWLVSADDKSRIKVWDLIVSELIDIIVVPHFCTGLSFSPDGAFLSTILNEKNYVFVWSNRTYYDDSIVIKPIRDYDTLPTEVISLPQFEMAPIFEGEEEEGEDKIVERFNEVMDCTLENGEIVKNDNLLKLSGYPEIKWASLPYLDVIKERNKPTSALKKPKNAPFFLPSIQTINGFEFVAPEDNSAEYEKNIAIKRKNLELITTYASQLLKCQSDEDLLLAFDTLRNMTVSSIQYQIKSLPYNSLHKFFNMMTLILSKRIHIELVEHYIALCIKEHRSFLWSDEEADDDESINKLTQAIENYMIMNEQVYGEFKKVVPHVSSLLKWIKSSTKGLILN</sequence>
<organism evidence="5 6">
    <name type="scientific">Strongyloides stercoralis</name>
    <name type="common">Threadworm</name>
    <dbReference type="NCBI Taxonomy" id="6248"/>
    <lineage>
        <taxon>Eukaryota</taxon>
        <taxon>Metazoa</taxon>
        <taxon>Ecdysozoa</taxon>
        <taxon>Nematoda</taxon>
        <taxon>Chromadorea</taxon>
        <taxon>Rhabditida</taxon>
        <taxon>Tylenchina</taxon>
        <taxon>Panagrolaimomorpha</taxon>
        <taxon>Strongyloidoidea</taxon>
        <taxon>Strongyloididae</taxon>
        <taxon>Strongyloides</taxon>
    </lineage>
</organism>
<evidence type="ECO:0000259" key="2">
    <source>
        <dbReference type="Pfam" id="PF04192"/>
    </source>
</evidence>
<accession>A0AAF5D0C6</accession>
<dbReference type="InterPro" id="IPR015943">
    <property type="entry name" value="WD40/YVTN_repeat-like_dom_sf"/>
</dbReference>
<dbReference type="InterPro" id="IPR036322">
    <property type="entry name" value="WD40_repeat_dom_sf"/>
</dbReference>
<dbReference type="GO" id="GO:0016787">
    <property type="term" value="F:hydrolase activity"/>
    <property type="evidence" value="ECO:0007669"/>
    <property type="project" value="InterPro"/>
</dbReference>
<dbReference type="Pfam" id="PF07859">
    <property type="entry name" value="Abhydrolase_3"/>
    <property type="match status" value="2"/>
</dbReference>
<keyword evidence="1" id="KW-0853">WD repeat</keyword>
<dbReference type="Gene3D" id="2.130.10.10">
    <property type="entry name" value="YVTN repeat-like/Quinoprotein amine dehydrogenase"/>
    <property type="match status" value="2"/>
</dbReference>
<dbReference type="AlphaFoldDB" id="A0AAF5D0C6"/>
<feature type="domain" description="Alpha/beta hydrolase fold-3" evidence="3">
    <location>
        <begin position="290"/>
        <end position="351"/>
    </location>
</feature>
<keyword evidence="5" id="KW-1185">Reference proteome</keyword>
<protein>
    <submittedName>
        <fullName evidence="6">Utp21 domain-containing protein</fullName>
    </submittedName>
</protein>
<feature type="domain" description="WDR36/Utp21 N-terminal" evidence="4">
    <location>
        <begin position="395"/>
        <end position="660"/>
    </location>
</feature>
<evidence type="ECO:0000259" key="3">
    <source>
        <dbReference type="Pfam" id="PF07859"/>
    </source>
</evidence>
<evidence type="ECO:0000313" key="5">
    <source>
        <dbReference type="Proteomes" id="UP000035681"/>
    </source>
</evidence>
<dbReference type="Proteomes" id="UP000035681">
    <property type="component" value="Unplaced"/>
</dbReference>
<dbReference type="SMART" id="SM00320">
    <property type="entry name" value="WD40"/>
    <property type="match status" value="8"/>
</dbReference>
<dbReference type="Gene3D" id="3.40.50.1820">
    <property type="entry name" value="alpha/beta hydrolase"/>
    <property type="match status" value="1"/>
</dbReference>